<evidence type="ECO:0000256" key="3">
    <source>
        <dbReference type="ARBA" id="ARBA00022840"/>
    </source>
</evidence>
<dbReference type="PRINTS" id="PR00300">
    <property type="entry name" value="CLPPROTEASEA"/>
</dbReference>
<dbReference type="PIRSF" id="PIRSF003073">
    <property type="entry name" value="DNAC_TnpB_IstB"/>
    <property type="match status" value="1"/>
</dbReference>
<comment type="caution">
    <text evidence="5">The sequence shown here is derived from an EMBL/GenBank/DDBJ whole genome shotgun (WGS) entry which is preliminary data.</text>
</comment>
<evidence type="ECO:0000256" key="1">
    <source>
        <dbReference type="ARBA" id="ARBA00008059"/>
    </source>
</evidence>
<evidence type="ECO:0000313" key="5">
    <source>
        <dbReference type="EMBL" id="GLV14920.1"/>
    </source>
</evidence>
<evidence type="ECO:0000256" key="2">
    <source>
        <dbReference type="ARBA" id="ARBA00022741"/>
    </source>
</evidence>
<organism evidence="5 6">
    <name type="scientific">Alicyclobacillus hesperidum</name>
    <dbReference type="NCBI Taxonomy" id="89784"/>
    <lineage>
        <taxon>Bacteria</taxon>
        <taxon>Bacillati</taxon>
        <taxon>Bacillota</taxon>
        <taxon>Bacilli</taxon>
        <taxon>Bacillales</taxon>
        <taxon>Alicyclobacillaceae</taxon>
        <taxon>Alicyclobacillus</taxon>
    </lineage>
</organism>
<evidence type="ECO:0000313" key="6">
    <source>
        <dbReference type="Proteomes" id="UP001157137"/>
    </source>
</evidence>
<dbReference type="Pfam" id="PF01695">
    <property type="entry name" value="IstB_IS21"/>
    <property type="match status" value="1"/>
</dbReference>
<accession>A0AA37TY47</accession>
<proteinExistence type="inferred from homology"/>
<feature type="domain" description="AAA+ ATPase" evidence="4">
    <location>
        <begin position="99"/>
        <end position="231"/>
    </location>
</feature>
<dbReference type="NCBIfam" id="NF038214">
    <property type="entry name" value="IS21_help_AAA"/>
    <property type="match status" value="1"/>
</dbReference>
<keyword evidence="3" id="KW-0067">ATP-binding</keyword>
<dbReference type="EMBL" id="BSRA01000020">
    <property type="protein sequence ID" value="GLV14920.1"/>
    <property type="molecule type" value="Genomic_DNA"/>
</dbReference>
<dbReference type="InterPro" id="IPR003593">
    <property type="entry name" value="AAA+_ATPase"/>
</dbReference>
<dbReference type="GO" id="GO:0005524">
    <property type="term" value="F:ATP binding"/>
    <property type="evidence" value="ECO:0007669"/>
    <property type="project" value="UniProtKB-KW"/>
</dbReference>
<dbReference type="InterPro" id="IPR027417">
    <property type="entry name" value="P-loop_NTPase"/>
</dbReference>
<dbReference type="SMART" id="SM00382">
    <property type="entry name" value="AAA"/>
    <property type="match status" value="1"/>
</dbReference>
<sequence>MLELDKVRTQLEKLKLSTAAVHLEGRLQAATQRQASYLEFLDDLLEGELTVREERNLNMRTRMARLPYRKTLEEFDFSFQPGIDQKTIRELASMAFVRQAANVVFLGPPGVGKTHLAVALGMEALAAGLSVYFIPMAKLVEDLRRAHDQRRLDTRMRQYLRPKLLILDEAGYTRLDPVAANLVFQLVNTRYERGSMILTSNKSFGEWGDLFGDAVLASAVLDRLLHHSHIVNIRGQSYRLREKVRAGVYATPPVAEPEVS</sequence>
<dbReference type="AlphaFoldDB" id="A0AA37TY47"/>
<dbReference type="GO" id="GO:0006260">
    <property type="term" value="P:DNA replication"/>
    <property type="evidence" value="ECO:0007669"/>
    <property type="project" value="TreeGrafter"/>
</dbReference>
<name>A0AA37TY47_9BACL</name>
<dbReference type="Proteomes" id="UP001157137">
    <property type="component" value="Unassembled WGS sequence"/>
</dbReference>
<dbReference type="CDD" id="cd00009">
    <property type="entry name" value="AAA"/>
    <property type="match status" value="1"/>
</dbReference>
<dbReference type="PANTHER" id="PTHR30050:SF4">
    <property type="entry name" value="ATP-BINDING PROTEIN RV3427C IN INSERTION SEQUENCE-RELATED"/>
    <property type="match status" value="1"/>
</dbReference>
<gene>
    <name evidence="5" type="primary">istB</name>
    <name evidence="5" type="ORF">Heshes_26050</name>
</gene>
<dbReference type="SUPFAM" id="SSF52540">
    <property type="entry name" value="P-loop containing nucleoside triphosphate hydrolases"/>
    <property type="match status" value="1"/>
</dbReference>
<protein>
    <submittedName>
        <fullName evidence="5">ATPase AAA</fullName>
    </submittedName>
</protein>
<evidence type="ECO:0000259" key="4">
    <source>
        <dbReference type="SMART" id="SM00382"/>
    </source>
</evidence>
<dbReference type="InterPro" id="IPR047661">
    <property type="entry name" value="IstB"/>
</dbReference>
<dbReference type="InterPro" id="IPR028350">
    <property type="entry name" value="DNAC/IstB-like"/>
</dbReference>
<dbReference type="Gene3D" id="3.40.50.300">
    <property type="entry name" value="P-loop containing nucleotide triphosphate hydrolases"/>
    <property type="match status" value="1"/>
</dbReference>
<keyword evidence="2" id="KW-0547">Nucleotide-binding</keyword>
<reference evidence="5" key="1">
    <citation type="submission" date="2023-02" db="EMBL/GenBank/DDBJ databases">
        <title>Proposal of a novel subspecies: Alicyclobacillus hesperidum subspecies aegle.</title>
        <authorList>
            <person name="Goto K."/>
            <person name="Fujii T."/>
            <person name="Yasui K."/>
            <person name="Mochida K."/>
            <person name="Kato-Tanaka Y."/>
            <person name="Morohoshi S."/>
            <person name="An S.Y."/>
            <person name="Kasai H."/>
            <person name="Yokota A."/>
        </authorList>
    </citation>
    <scope>NUCLEOTIDE SEQUENCE</scope>
    <source>
        <strain evidence="5">DSM 12766</strain>
    </source>
</reference>
<comment type="similarity">
    <text evidence="1">Belongs to the IS21/IS1162 putative ATP-binding protein family.</text>
</comment>
<dbReference type="RefSeq" id="WP_284228087.1">
    <property type="nucleotide sequence ID" value="NZ_BSRA01000020.1"/>
</dbReference>
<dbReference type="PANTHER" id="PTHR30050">
    <property type="entry name" value="CHROMOSOMAL REPLICATION INITIATOR PROTEIN DNAA"/>
    <property type="match status" value="1"/>
</dbReference>
<dbReference type="InterPro" id="IPR001270">
    <property type="entry name" value="ClpA/B"/>
</dbReference>
<dbReference type="InterPro" id="IPR002611">
    <property type="entry name" value="IstB_ATP-bd"/>
</dbReference>